<keyword evidence="1" id="KW-0808">Transferase</keyword>
<comment type="caution">
    <text evidence="4">The sequence shown here is derived from an EMBL/GenBank/DDBJ whole genome shotgun (WGS) entry which is preliminary data.</text>
</comment>
<evidence type="ECO:0000259" key="3">
    <source>
        <dbReference type="PROSITE" id="PS51186"/>
    </source>
</evidence>
<dbReference type="SUPFAM" id="SSF55729">
    <property type="entry name" value="Acyl-CoA N-acyltransferases (Nat)"/>
    <property type="match status" value="1"/>
</dbReference>
<gene>
    <name evidence="4" type="ORF">RWH45_04385</name>
</gene>
<organism evidence="4 5">
    <name type="scientific">Microbacterium galbum</name>
    <dbReference type="NCBI Taxonomy" id="3075994"/>
    <lineage>
        <taxon>Bacteria</taxon>
        <taxon>Bacillati</taxon>
        <taxon>Actinomycetota</taxon>
        <taxon>Actinomycetes</taxon>
        <taxon>Micrococcales</taxon>
        <taxon>Microbacteriaceae</taxon>
        <taxon>Microbacterium</taxon>
    </lineage>
</organism>
<evidence type="ECO:0000313" key="4">
    <source>
        <dbReference type="EMBL" id="MDU0366443.1"/>
    </source>
</evidence>
<dbReference type="InterPro" id="IPR016181">
    <property type="entry name" value="Acyl_CoA_acyltransferase"/>
</dbReference>
<dbReference type="PANTHER" id="PTHR43877">
    <property type="entry name" value="AMINOALKYLPHOSPHONATE N-ACETYLTRANSFERASE-RELATED-RELATED"/>
    <property type="match status" value="1"/>
</dbReference>
<sequence>MSDVHVRAATPGDSRCIAHVHVQSWREARTAQVPGALVEQLDVELSEWRWAARLRGETPPGAERLGDAWVAVVDDRVIGFASGGPTRDADRPRSESELYALYVLASHYGTGAGAALLQAAVGTGAASLWVLSDNERALAFYAKHGFAPDGAARADERWGGSLTELRLTR</sequence>
<dbReference type="Pfam" id="PF00583">
    <property type="entry name" value="Acetyltransf_1"/>
    <property type="match status" value="1"/>
</dbReference>
<proteinExistence type="predicted"/>
<evidence type="ECO:0000256" key="1">
    <source>
        <dbReference type="ARBA" id="ARBA00022679"/>
    </source>
</evidence>
<evidence type="ECO:0000313" key="5">
    <source>
        <dbReference type="Proteomes" id="UP001263371"/>
    </source>
</evidence>
<evidence type="ECO:0000256" key="2">
    <source>
        <dbReference type="ARBA" id="ARBA00023315"/>
    </source>
</evidence>
<name>A0ABU3T543_9MICO</name>
<dbReference type="InterPro" id="IPR050832">
    <property type="entry name" value="Bact_Acetyltransf"/>
</dbReference>
<accession>A0ABU3T543</accession>
<protein>
    <submittedName>
        <fullName evidence="4">GNAT family N-acetyltransferase</fullName>
    </submittedName>
</protein>
<dbReference type="Gene3D" id="3.40.630.30">
    <property type="match status" value="1"/>
</dbReference>
<keyword evidence="5" id="KW-1185">Reference proteome</keyword>
<keyword evidence="2" id="KW-0012">Acyltransferase</keyword>
<dbReference type="Proteomes" id="UP001263371">
    <property type="component" value="Unassembled WGS sequence"/>
</dbReference>
<dbReference type="InterPro" id="IPR000182">
    <property type="entry name" value="GNAT_dom"/>
</dbReference>
<dbReference type="PANTHER" id="PTHR43877:SF1">
    <property type="entry name" value="ACETYLTRANSFERASE"/>
    <property type="match status" value="1"/>
</dbReference>
<feature type="domain" description="N-acetyltransferase" evidence="3">
    <location>
        <begin position="4"/>
        <end position="169"/>
    </location>
</feature>
<dbReference type="EMBL" id="JAWDIS010000001">
    <property type="protein sequence ID" value="MDU0366443.1"/>
    <property type="molecule type" value="Genomic_DNA"/>
</dbReference>
<reference evidence="4 5" key="1">
    <citation type="submission" date="2023-09" db="EMBL/GenBank/DDBJ databases">
        <title>Microbacterium fusihabitans sp. nov., Microbacterium phycihabitans sp. nov., and Microbacterium cervinum sp. nov., isolated from dried seaweeds of beach.</title>
        <authorList>
            <person name="Lee S.D."/>
        </authorList>
    </citation>
    <scope>NUCLEOTIDE SEQUENCE [LARGE SCALE GENOMIC DNA]</scope>
    <source>
        <strain evidence="4 5">KSW4-17</strain>
    </source>
</reference>
<dbReference type="RefSeq" id="WP_315993671.1">
    <property type="nucleotide sequence ID" value="NZ_JAWDIS010000001.1"/>
</dbReference>
<dbReference type="PROSITE" id="PS51186">
    <property type="entry name" value="GNAT"/>
    <property type="match status" value="1"/>
</dbReference>